<keyword evidence="5" id="KW-1185">Reference proteome</keyword>
<dbReference type="SUPFAM" id="SSF48371">
    <property type="entry name" value="ARM repeat"/>
    <property type="match status" value="1"/>
</dbReference>
<sequence length="828" mass="91337">MKTHVSMVKGKGTARVNSQLVAFELKQRVVLALNKIADRDTYQIGVEELNKTIECLTSEGFASFFSCILDTDSVQKSAVRKECIRSMGSLATYHEGLVLPYLGKMVASVVKRLKDSDSVVRDTCVDTMGVLASKLGRNEGENDGIFVALVKPLFEALGEQNKQVQFGSALCLARVIDNINDPPASILQKMLARTVKLLKNPHFMAKPAVIELNRSIIQAGGAATHSALYAAIASIQEALKNSDWITRKAASAALGDIASTGGALFCSFKSSCLRCLESCRFDKVKPVRDAALQAVQIWRNLPGSETPEPSEAGSSVKENFYRDEYSDITSACGSTPKDAKIKKIGTNSVKKRVPLSFKISGENLIEKAQHSKADDWRIEIAVPKTHNISLSDVQYEESQGSCVTKTCERTLADRTSTREGEYESVHADDKKECSSASTLFKKNFESTSLAVCPNVLDEVNLVKKMGRDPLFGTEKISTEEKVYTAQIHDRHSLDSTVTESISPSMNDCCSKTATEMASMRKQLLEIENKQSNLMDLLKVFTSNIMDSLSMIQLKVSSLEDVIEGMAEELVHGARYNDIAAARFLKKNLDSCSPRISTCTPRPSVDMSNRQSTLLPQKNADIWEERAFTRSRSSSFSKQGADMWTNPSQKLTRSSVGKGIQGQGAYGSQNRKGDNVFSPVSTFNTRQNNSDRKDDLWRGMKDYLSEGDLDSAYAEALCSGNELVLFELLDRTGPVLEHLSEKTACDLLNTLALYLSKQKFATSIFPWLQQVADLTAIHGPNYVVISAKAKRDLLLAIQQVACLKFTNPVERRFVTELAMTLQQFWGKCS</sequence>
<dbReference type="InterPro" id="IPR011989">
    <property type="entry name" value="ARM-like"/>
</dbReference>
<evidence type="ECO:0000313" key="5">
    <source>
        <dbReference type="Proteomes" id="UP001630127"/>
    </source>
</evidence>
<dbReference type="Gene3D" id="1.25.10.10">
    <property type="entry name" value="Leucine-rich Repeat Variant"/>
    <property type="match status" value="1"/>
</dbReference>
<name>A0ABD3AVK8_9GENT</name>
<proteinExistence type="predicted"/>
<accession>A0ABD3AVK8</accession>
<dbReference type="PANTHER" id="PTHR31355">
    <property type="entry name" value="MICROTUBULE-ASSOCIATED PROTEIN TORTIFOLIA1"/>
    <property type="match status" value="1"/>
</dbReference>
<dbReference type="PANTHER" id="PTHR31355:SF22">
    <property type="entry name" value="TORTIFOLIA1-LIKE PROTEIN 2"/>
    <property type="match status" value="1"/>
</dbReference>
<dbReference type="InterPro" id="IPR016024">
    <property type="entry name" value="ARM-type_fold"/>
</dbReference>
<protein>
    <recommendedName>
        <fullName evidence="6">TOG domain-containing protein</fullName>
    </recommendedName>
</protein>
<feature type="compositionally biased region" description="Polar residues" evidence="1">
    <location>
        <begin position="644"/>
        <end position="654"/>
    </location>
</feature>
<dbReference type="InterPro" id="IPR057599">
    <property type="entry name" value="TORTIFOLIA1/TORL1-2_C"/>
</dbReference>
<evidence type="ECO:0000259" key="2">
    <source>
        <dbReference type="Pfam" id="PF24713"/>
    </source>
</evidence>
<dbReference type="Pfam" id="PF24713">
    <property type="entry name" value="TOR1L1_C"/>
    <property type="match status" value="1"/>
</dbReference>
<dbReference type="AlphaFoldDB" id="A0ABD3AVK8"/>
<feature type="compositionally biased region" description="Polar residues" evidence="1">
    <location>
        <begin position="677"/>
        <end position="687"/>
    </location>
</feature>
<dbReference type="EMBL" id="JBJUIK010000002">
    <property type="protein sequence ID" value="KAL3535002.1"/>
    <property type="molecule type" value="Genomic_DNA"/>
</dbReference>
<evidence type="ECO:0000256" key="1">
    <source>
        <dbReference type="SAM" id="MobiDB-lite"/>
    </source>
</evidence>
<feature type="domain" description="TORTIFOLIA1/SINE1-2 N-terminal" evidence="3">
    <location>
        <begin position="23"/>
        <end position="300"/>
    </location>
</feature>
<organism evidence="4 5">
    <name type="scientific">Cinchona calisaya</name>
    <dbReference type="NCBI Taxonomy" id="153742"/>
    <lineage>
        <taxon>Eukaryota</taxon>
        <taxon>Viridiplantae</taxon>
        <taxon>Streptophyta</taxon>
        <taxon>Embryophyta</taxon>
        <taxon>Tracheophyta</taxon>
        <taxon>Spermatophyta</taxon>
        <taxon>Magnoliopsida</taxon>
        <taxon>eudicotyledons</taxon>
        <taxon>Gunneridae</taxon>
        <taxon>Pentapetalae</taxon>
        <taxon>asterids</taxon>
        <taxon>lamiids</taxon>
        <taxon>Gentianales</taxon>
        <taxon>Rubiaceae</taxon>
        <taxon>Cinchonoideae</taxon>
        <taxon>Cinchoneae</taxon>
        <taxon>Cinchona</taxon>
    </lineage>
</organism>
<evidence type="ECO:0008006" key="6">
    <source>
        <dbReference type="Google" id="ProtNLM"/>
    </source>
</evidence>
<gene>
    <name evidence="4" type="ORF">ACH5RR_003463</name>
</gene>
<dbReference type="Pfam" id="PF24714">
    <property type="entry name" value="TOR1L1_N"/>
    <property type="match status" value="1"/>
</dbReference>
<feature type="domain" description="TORTIFOLIA1/TORL1-2 C-terminal" evidence="2">
    <location>
        <begin position="695"/>
        <end position="824"/>
    </location>
</feature>
<dbReference type="Proteomes" id="UP001630127">
    <property type="component" value="Unassembled WGS sequence"/>
</dbReference>
<dbReference type="InterPro" id="IPR033337">
    <property type="entry name" value="TORTIFOLIA1/SINE1-2"/>
</dbReference>
<evidence type="ECO:0000259" key="3">
    <source>
        <dbReference type="Pfam" id="PF24714"/>
    </source>
</evidence>
<dbReference type="InterPro" id="IPR057600">
    <property type="entry name" value="TORTIFOLIA1/SINE1-2_N"/>
</dbReference>
<comment type="caution">
    <text evidence="4">The sequence shown here is derived from an EMBL/GenBank/DDBJ whole genome shotgun (WGS) entry which is preliminary data.</text>
</comment>
<feature type="region of interest" description="Disordered" evidence="1">
    <location>
        <begin position="637"/>
        <end position="690"/>
    </location>
</feature>
<evidence type="ECO:0000313" key="4">
    <source>
        <dbReference type="EMBL" id="KAL3535002.1"/>
    </source>
</evidence>
<reference evidence="4 5" key="1">
    <citation type="submission" date="2024-11" db="EMBL/GenBank/DDBJ databases">
        <title>A near-complete genome assembly of Cinchona calisaya.</title>
        <authorList>
            <person name="Lian D.C."/>
            <person name="Zhao X.W."/>
            <person name="Wei L."/>
        </authorList>
    </citation>
    <scope>NUCLEOTIDE SEQUENCE [LARGE SCALE GENOMIC DNA]</scope>
    <source>
        <tissue evidence="4">Nenye</tissue>
    </source>
</reference>